<reference evidence="6 7" key="1">
    <citation type="journal article" date="2009" name="PLoS Genet.">
        <title>The genome of Nectria haematococca: contribution of supernumerary chromosomes to gene expansion.</title>
        <authorList>
            <person name="Coleman J.J."/>
            <person name="Rounsley S.D."/>
            <person name="Rodriguez-Carres M."/>
            <person name="Kuo A."/>
            <person name="Wasmann C.C."/>
            <person name="Grimwood J."/>
            <person name="Schmutz J."/>
            <person name="Taga M."/>
            <person name="White G.J."/>
            <person name="Zhou S."/>
            <person name="Schwartz D.C."/>
            <person name="Freitag M."/>
            <person name="Ma L.J."/>
            <person name="Danchin E.G."/>
            <person name="Henrissat B."/>
            <person name="Coutinho P.M."/>
            <person name="Nelson D.R."/>
            <person name="Straney D."/>
            <person name="Napoli C.A."/>
            <person name="Barker B.M."/>
            <person name="Gribskov M."/>
            <person name="Rep M."/>
            <person name="Kroken S."/>
            <person name="Molnar I."/>
            <person name="Rensing C."/>
            <person name="Kennell J.C."/>
            <person name="Zamora J."/>
            <person name="Farman M.L."/>
            <person name="Selker E.U."/>
            <person name="Salamov A."/>
            <person name="Shapiro H."/>
            <person name="Pangilinan J."/>
            <person name="Lindquist E."/>
            <person name="Lamers C."/>
            <person name="Grigoriev I.V."/>
            <person name="Geiser D.M."/>
            <person name="Covert S.F."/>
            <person name="Temporini E."/>
            <person name="Vanetten H.D."/>
        </authorList>
    </citation>
    <scope>NUCLEOTIDE SEQUENCE [LARGE SCALE GENOMIC DNA]</scope>
    <source>
        <strain evidence="7">ATCC MYA-4622 / CBS 123669 / FGSC 9596 / NRRL 45880 / 77-13-4</strain>
    </source>
</reference>
<keyword evidence="2 5" id="KW-0812">Transmembrane</keyword>
<feature type="transmembrane region" description="Helical" evidence="5">
    <location>
        <begin position="198"/>
        <end position="216"/>
    </location>
</feature>
<dbReference type="GO" id="GO:0016020">
    <property type="term" value="C:membrane"/>
    <property type="evidence" value="ECO:0007669"/>
    <property type="project" value="UniProtKB-SubCell"/>
</dbReference>
<evidence type="ECO:0000256" key="4">
    <source>
        <dbReference type="ARBA" id="ARBA00023136"/>
    </source>
</evidence>
<dbReference type="OMA" id="MAQLEPY"/>
<gene>
    <name evidence="6" type="ORF">NECHADRAFT_82850</name>
</gene>
<dbReference type="HOGENOM" id="CLU_033465_3_1_1"/>
<evidence type="ECO:0000313" key="7">
    <source>
        <dbReference type="Proteomes" id="UP000005206"/>
    </source>
</evidence>
<dbReference type="EMBL" id="GG698902">
    <property type="protein sequence ID" value="EEU43746.1"/>
    <property type="molecule type" value="Genomic_DNA"/>
</dbReference>
<evidence type="ECO:0000256" key="3">
    <source>
        <dbReference type="ARBA" id="ARBA00022989"/>
    </source>
</evidence>
<dbReference type="InParanoid" id="C7YX07"/>
<feature type="transmembrane region" description="Helical" evidence="5">
    <location>
        <begin position="20"/>
        <end position="39"/>
    </location>
</feature>
<keyword evidence="7" id="KW-1185">Reference proteome</keyword>
<dbReference type="InterPro" id="IPR007568">
    <property type="entry name" value="RTA1"/>
</dbReference>
<dbReference type="VEuPathDB" id="FungiDB:NECHADRAFT_82850"/>
<proteinExistence type="predicted"/>
<dbReference type="eggNOG" id="ENOG502QURG">
    <property type="taxonomic scope" value="Eukaryota"/>
</dbReference>
<dbReference type="KEGG" id="nhe:NECHADRAFT_82850"/>
<name>C7YX07_FUSV7</name>
<dbReference type="Pfam" id="PF04479">
    <property type="entry name" value="RTA1"/>
    <property type="match status" value="1"/>
</dbReference>
<dbReference type="RefSeq" id="XP_003049459.1">
    <property type="nucleotide sequence ID" value="XM_003049413.1"/>
</dbReference>
<evidence type="ECO:0000256" key="5">
    <source>
        <dbReference type="SAM" id="Phobius"/>
    </source>
</evidence>
<dbReference type="OrthoDB" id="3358017at2759"/>
<feature type="transmembrane region" description="Helical" evidence="5">
    <location>
        <begin position="46"/>
        <end position="65"/>
    </location>
</feature>
<protein>
    <recommendedName>
        <fullName evidence="8">RTA1 like protein</fullName>
    </recommendedName>
</protein>
<dbReference type="GeneID" id="9666590"/>
<dbReference type="PANTHER" id="PTHR31465">
    <property type="entry name" value="PROTEIN RTA1-RELATED"/>
    <property type="match status" value="1"/>
</dbReference>
<evidence type="ECO:0000256" key="2">
    <source>
        <dbReference type="ARBA" id="ARBA00022692"/>
    </source>
</evidence>
<accession>C7YX07</accession>
<dbReference type="FunCoup" id="C7YX07">
    <property type="interactions" value="29"/>
</dbReference>
<evidence type="ECO:0000313" key="6">
    <source>
        <dbReference type="EMBL" id="EEU43746.1"/>
    </source>
</evidence>
<dbReference type="Proteomes" id="UP000005206">
    <property type="component" value="Chromosome 7"/>
</dbReference>
<dbReference type="PANTHER" id="PTHR31465:SF27">
    <property type="entry name" value="DOMAIN PROTEIN, PUTATIVE (AFU_ORTHOLOGUE AFUA_3G01030)-RELATED"/>
    <property type="match status" value="1"/>
</dbReference>
<feature type="transmembrane region" description="Helical" evidence="5">
    <location>
        <begin position="124"/>
        <end position="145"/>
    </location>
</feature>
<dbReference type="AlphaFoldDB" id="C7YX07"/>
<keyword evidence="3 5" id="KW-1133">Transmembrane helix</keyword>
<feature type="transmembrane region" description="Helical" evidence="5">
    <location>
        <begin position="151"/>
        <end position="177"/>
    </location>
</feature>
<feature type="transmembrane region" description="Helical" evidence="5">
    <location>
        <begin position="236"/>
        <end position="255"/>
    </location>
</feature>
<feature type="transmembrane region" description="Helical" evidence="5">
    <location>
        <begin position="85"/>
        <end position="104"/>
    </location>
</feature>
<organism evidence="6 7">
    <name type="scientific">Fusarium vanettenii (strain ATCC MYA-4622 / CBS 123669 / FGSC 9596 / NRRL 45880 / 77-13-4)</name>
    <name type="common">Fusarium solani subsp. pisi</name>
    <dbReference type="NCBI Taxonomy" id="660122"/>
    <lineage>
        <taxon>Eukaryota</taxon>
        <taxon>Fungi</taxon>
        <taxon>Dikarya</taxon>
        <taxon>Ascomycota</taxon>
        <taxon>Pezizomycotina</taxon>
        <taxon>Sordariomycetes</taxon>
        <taxon>Hypocreomycetidae</taxon>
        <taxon>Hypocreales</taxon>
        <taxon>Nectriaceae</taxon>
        <taxon>Fusarium</taxon>
        <taxon>Fusarium solani species complex</taxon>
        <taxon>Fusarium vanettenii</taxon>
    </lineage>
</organism>
<evidence type="ECO:0000256" key="1">
    <source>
        <dbReference type="ARBA" id="ARBA00004141"/>
    </source>
</evidence>
<comment type="subcellular location">
    <subcellularLocation>
        <location evidence="1">Membrane</location>
        <topology evidence="1">Multi-pass membrane protein</topology>
    </subcellularLocation>
</comment>
<keyword evidence="4 5" id="KW-0472">Membrane</keyword>
<sequence>MAKLEPYIGDYYLWKYLPSVPAAVVFLVLFLVATVAISWRIWRNRTWFCTVFAVGGLFQVIGYTARIVSHNNTAKLMPYAIQNSFILLSPVLFAASIYMTLSRVIRSVGGEKHSLFRPLWMTRIFVTGDILAMSIQSGAAGIMVISDLAKVGQGIVIGGLGFHIVVFGAFFTTAVLFHNRMRRDPVVERIPAELKWEQLLYMLYASSALIMVRSIFRMIEFIMGHDGYLLSTEWPLYVFDSALMFVVMVIFWYWFPSVVQQPNADHDWQRTTGESTITLDDVERK</sequence>
<evidence type="ECO:0008006" key="8">
    <source>
        <dbReference type="Google" id="ProtNLM"/>
    </source>
</evidence>